<reference evidence="3" key="1">
    <citation type="submission" date="2008-12" db="EMBL/GenBank/DDBJ databases">
        <title>Annotation of Streptomyces ghanaensis ATCC 14672.</title>
        <authorList>
            <consortium name="The Broad Institute Genome Sequencing Platform"/>
            <consortium name="Broad Institute Microbial Sequencing Center"/>
            <person name="Fischbach M."/>
            <person name="Ward D."/>
            <person name="Young S."/>
            <person name="Kodira C.D."/>
            <person name="Zeng Q."/>
            <person name="Koehrsen M."/>
            <person name="Godfrey P."/>
            <person name="Alvarado L."/>
            <person name="Berlin A.M."/>
            <person name="Borenstein D."/>
            <person name="Chen Z."/>
            <person name="Engels R."/>
            <person name="Freedman E."/>
            <person name="Gellesch M."/>
            <person name="Goldberg J."/>
            <person name="Griggs A."/>
            <person name="Gujja S."/>
            <person name="Heiman D.I."/>
            <person name="Hepburn T.A."/>
            <person name="Howarth C."/>
            <person name="Jen D."/>
            <person name="Larson L."/>
            <person name="Lewis B."/>
            <person name="Mehta T."/>
            <person name="Park D."/>
            <person name="Pearson M."/>
            <person name="Roberts A."/>
            <person name="Saif S."/>
            <person name="Shea T.D."/>
            <person name="Shenoy N."/>
            <person name="Sisk P."/>
            <person name="Stolte C."/>
            <person name="Sykes S.N."/>
            <person name="Walk T."/>
            <person name="White J."/>
            <person name="Yandava C."/>
            <person name="Straight P."/>
            <person name="Clardy J."/>
            <person name="Hung D."/>
            <person name="Kolter R."/>
            <person name="Mekalanos J."/>
            <person name="Walker S."/>
            <person name="Walsh C.T."/>
            <person name="Wieland B.L.C."/>
            <person name="Ilzarbe M."/>
            <person name="Galagan J."/>
            <person name="Nusbaum C."/>
            <person name="Birren B."/>
        </authorList>
    </citation>
    <scope>NUCLEOTIDE SEQUENCE [LARGE SCALE GENOMIC DNA]</scope>
    <source>
        <strain evidence="3">ATCC 14672 / DSM 40746 / JCM 4963 / KCTC 9882 / NRRL B-12104 / FH 1290</strain>
    </source>
</reference>
<feature type="region of interest" description="Disordered" evidence="1">
    <location>
        <begin position="1"/>
        <end position="43"/>
    </location>
</feature>
<name>D5ZYH5_STRV1</name>
<protein>
    <submittedName>
        <fullName evidence="2">Uncharacterized protein</fullName>
    </submittedName>
</protein>
<evidence type="ECO:0000313" key="3">
    <source>
        <dbReference type="Proteomes" id="UP000003824"/>
    </source>
</evidence>
<organism evidence="2 3">
    <name type="scientific">Streptomyces viridosporus (strain ATCC 14672 / DSM 40746 / JCM 4963 / KCTC 9882 / NRRL B-12104 / FH 1290)</name>
    <name type="common">Streptomyces ghanaensis</name>
    <dbReference type="NCBI Taxonomy" id="566461"/>
    <lineage>
        <taxon>Bacteria</taxon>
        <taxon>Bacillati</taxon>
        <taxon>Actinomycetota</taxon>
        <taxon>Actinomycetes</taxon>
        <taxon>Kitasatosporales</taxon>
        <taxon>Streptomycetaceae</taxon>
        <taxon>Streptomyces</taxon>
    </lineage>
</organism>
<proteinExistence type="predicted"/>
<dbReference type="Proteomes" id="UP000003824">
    <property type="component" value="Unassembled WGS sequence"/>
</dbReference>
<evidence type="ECO:0000313" key="2">
    <source>
        <dbReference type="EMBL" id="EFE65251.2"/>
    </source>
</evidence>
<feature type="non-terminal residue" evidence="2">
    <location>
        <position position="55"/>
    </location>
</feature>
<dbReference type="EMBL" id="DS999641">
    <property type="protein sequence ID" value="EFE65251.2"/>
    <property type="molecule type" value="Genomic_DNA"/>
</dbReference>
<dbReference type="AlphaFoldDB" id="D5ZYH5"/>
<gene>
    <name evidence="2" type="ORF">SSFG_00505</name>
</gene>
<accession>D5ZYH5</accession>
<sequence length="55" mass="6018">MSTSQPDASRQPEDGTTPDNLLHARTGTDVSPEDLVLASGKDLTPQNLEWARRKI</sequence>
<evidence type="ECO:0000256" key="1">
    <source>
        <dbReference type="SAM" id="MobiDB-lite"/>
    </source>
</evidence>